<gene>
    <name evidence="2" type="ORF">THAPSDRAFT_25802</name>
</gene>
<dbReference type="RefSeq" id="XP_002295109.1">
    <property type="nucleotide sequence ID" value="XM_002295073.1"/>
</dbReference>
<dbReference type="Proteomes" id="UP000001449">
    <property type="component" value="Chromosome 22"/>
</dbReference>
<keyword evidence="3" id="KW-1185">Reference proteome</keyword>
<evidence type="ECO:0000313" key="3">
    <source>
        <dbReference type="Proteomes" id="UP000001449"/>
    </source>
</evidence>
<feature type="region of interest" description="Disordered" evidence="1">
    <location>
        <begin position="82"/>
        <end position="105"/>
    </location>
</feature>
<dbReference type="GeneID" id="7448250"/>
<organism evidence="2 3">
    <name type="scientific">Thalassiosira pseudonana</name>
    <name type="common">Marine diatom</name>
    <name type="synonym">Cyclotella nana</name>
    <dbReference type="NCBI Taxonomy" id="35128"/>
    <lineage>
        <taxon>Eukaryota</taxon>
        <taxon>Sar</taxon>
        <taxon>Stramenopiles</taxon>
        <taxon>Ochrophyta</taxon>
        <taxon>Bacillariophyta</taxon>
        <taxon>Coscinodiscophyceae</taxon>
        <taxon>Thalassiosirophycidae</taxon>
        <taxon>Thalassiosirales</taxon>
        <taxon>Thalassiosiraceae</taxon>
        <taxon>Thalassiosira</taxon>
    </lineage>
</organism>
<reference evidence="2 3" key="1">
    <citation type="journal article" date="2004" name="Science">
        <title>The genome of the diatom Thalassiosira pseudonana: ecology, evolution, and metabolism.</title>
        <authorList>
            <person name="Armbrust E.V."/>
            <person name="Berges J.A."/>
            <person name="Bowler C."/>
            <person name="Green B.R."/>
            <person name="Martinez D."/>
            <person name="Putnam N.H."/>
            <person name="Zhou S."/>
            <person name="Allen A.E."/>
            <person name="Apt K.E."/>
            <person name="Bechner M."/>
            <person name="Brzezinski M.A."/>
            <person name="Chaal B.K."/>
            <person name="Chiovitti A."/>
            <person name="Davis A.K."/>
            <person name="Demarest M.S."/>
            <person name="Detter J.C."/>
            <person name="Glavina T."/>
            <person name="Goodstein D."/>
            <person name="Hadi M.Z."/>
            <person name="Hellsten U."/>
            <person name="Hildebrand M."/>
            <person name="Jenkins B.D."/>
            <person name="Jurka J."/>
            <person name="Kapitonov V.V."/>
            <person name="Kroger N."/>
            <person name="Lau W.W."/>
            <person name="Lane T.W."/>
            <person name="Larimer F.W."/>
            <person name="Lippmeier J.C."/>
            <person name="Lucas S."/>
            <person name="Medina M."/>
            <person name="Montsant A."/>
            <person name="Obornik M."/>
            <person name="Parker M.S."/>
            <person name="Palenik B."/>
            <person name="Pazour G.J."/>
            <person name="Richardson P.M."/>
            <person name="Rynearson T.A."/>
            <person name="Saito M.A."/>
            <person name="Schwartz D.C."/>
            <person name="Thamatrakoln K."/>
            <person name="Valentin K."/>
            <person name="Vardi A."/>
            <person name="Wilkerson F.P."/>
            <person name="Rokhsar D.S."/>
        </authorList>
    </citation>
    <scope>NUCLEOTIDE SEQUENCE [LARGE SCALE GENOMIC DNA]</scope>
    <source>
        <strain evidence="2 3">CCMP1335</strain>
    </source>
</reference>
<accession>B8CG19</accession>
<evidence type="ECO:0000256" key="1">
    <source>
        <dbReference type="SAM" id="MobiDB-lite"/>
    </source>
</evidence>
<dbReference type="PaxDb" id="35128-Thaps25802"/>
<dbReference type="HOGENOM" id="CLU_415938_0_0_1"/>
<feature type="compositionally biased region" description="Basic and acidic residues" evidence="1">
    <location>
        <begin position="90"/>
        <end position="100"/>
    </location>
</feature>
<proteinExistence type="predicted"/>
<protein>
    <submittedName>
        <fullName evidence="2">Uncharacterized protein</fullName>
    </submittedName>
</protein>
<sequence length="660" mass="74339">MSEPSSSSSSSQHHIIHAFVNRPIHRWAVLVIIVSIAAFIHLASESSVVERIEENDLLVEDVNREKDHVTLMYGDDQVKGVDVSSSTDDETTKLMDHVDSDTNNDVTRNKHISSASNRIRRSSIRAVMGDEIDPWTSPHSTNQTSASASLGNSNIRISFRLNNNNNIQNRFLSVPGYTCPPQIASLPPNLSHRPILNFTTSISTNLKIIFVGDSITQQFAQGFYSAILDEELEGSHAILRSFINGRPVNGIDLFNLGLHVCSSVVAPGRGGGVGAYWRVLHLMNRDGEAEYVNCKNQVGWSRYDSMELLNHEYSTAVGGERNVLEMANSTRDRDSNSITWFRSHIKGNATRPSFKVDRFDAVVIRPPHGWMKLKDVTRERVVDAINLCNELVGAQIVIITTLQFNNNIKTPQDWNVTILINEMIRDIAATWQPAKNGGGGVQHVLVQEFGNLTNQILWMNAQNLGYNISMPDFAQHRWEKMGSEFLLHRLDVDSWKFNPSIPMVCADMPRCLVVLETEAELDETSATAKQFDTEIAPKMCAIDTKKGSPQWYDFMRCTLENCLFVDHEYQQRLLYSFFNRFSRDGMHWCVETLGPRYSASIACLLGCVTNGDAYHVSTSKRYDSERIQKCERDCNDQFMSLVPVEESWIGNETTLYSGEG</sequence>
<dbReference type="OMA" id="ERWINEM"/>
<name>B8CG19_THAPS</name>
<evidence type="ECO:0000313" key="2">
    <source>
        <dbReference type="EMBL" id="EED87889.1"/>
    </source>
</evidence>
<dbReference type="InParanoid" id="B8CG19"/>
<dbReference type="AlphaFoldDB" id="B8CG19"/>
<dbReference type="KEGG" id="tps:THAPSDRAFT_25802"/>
<dbReference type="EMBL" id="CM000653">
    <property type="protein sequence ID" value="EED87889.1"/>
    <property type="molecule type" value="Genomic_DNA"/>
</dbReference>
<reference evidence="2 3" key="2">
    <citation type="journal article" date="2008" name="Nature">
        <title>The Phaeodactylum genome reveals the evolutionary history of diatom genomes.</title>
        <authorList>
            <person name="Bowler C."/>
            <person name="Allen A.E."/>
            <person name="Badger J.H."/>
            <person name="Grimwood J."/>
            <person name="Jabbari K."/>
            <person name="Kuo A."/>
            <person name="Maheswari U."/>
            <person name="Martens C."/>
            <person name="Maumus F."/>
            <person name="Otillar R.P."/>
            <person name="Rayko E."/>
            <person name="Salamov A."/>
            <person name="Vandepoele K."/>
            <person name="Beszteri B."/>
            <person name="Gruber A."/>
            <person name="Heijde M."/>
            <person name="Katinka M."/>
            <person name="Mock T."/>
            <person name="Valentin K."/>
            <person name="Verret F."/>
            <person name="Berges J.A."/>
            <person name="Brownlee C."/>
            <person name="Cadoret J.P."/>
            <person name="Chiovitti A."/>
            <person name="Choi C.J."/>
            <person name="Coesel S."/>
            <person name="De Martino A."/>
            <person name="Detter J.C."/>
            <person name="Durkin C."/>
            <person name="Falciatore A."/>
            <person name="Fournet J."/>
            <person name="Haruta M."/>
            <person name="Huysman M.J."/>
            <person name="Jenkins B.D."/>
            <person name="Jiroutova K."/>
            <person name="Jorgensen R.E."/>
            <person name="Joubert Y."/>
            <person name="Kaplan A."/>
            <person name="Kroger N."/>
            <person name="Kroth P.G."/>
            <person name="La Roche J."/>
            <person name="Lindquist E."/>
            <person name="Lommer M."/>
            <person name="Martin-Jezequel V."/>
            <person name="Lopez P.J."/>
            <person name="Lucas S."/>
            <person name="Mangogna M."/>
            <person name="McGinnis K."/>
            <person name="Medlin L.K."/>
            <person name="Montsant A."/>
            <person name="Oudot-Le Secq M.P."/>
            <person name="Napoli C."/>
            <person name="Obornik M."/>
            <person name="Parker M.S."/>
            <person name="Petit J.L."/>
            <person name="Porcel B.M."/>
            <person name="Poulsen N."/>
            <person name="Robison M."/>
            <person name="Rychlewski L."/>
            <person name="Rynearson T.A."/>
            <person name="Schmutz J."/>
            <person name="Shapiro H."/>
            <person name="Siaut M."/>
            <person name="Stanley M."/>
            <person name="Sussman M.R."/>
            <person name="Taylor A.R."/>
            <person name="Vardi A."/>
            <person name="von Dassow P."/>
            <person name="Vyverman W."/>
            <person name="Willis A."/>
            <person name="Wyrwicz L.S."/>
            <person name="Rokhsar D.S."/>
            <person name="Weissenbach J."/>
            <person name="Armbrust E.V."/>
            <person name="Green B.R."/>
            <person name="Van de Peer Y."/>
            <person name="Grigoriev I.V."/>
        </authorList>
    </citation>
    <scope>NUCLEOTIDE SEQUENCE [LARGE SCALE GENOMIC DNA]</scope>
    <source>
        <strain evidence="2 3">CCMP1335</strain>
    </source>
</reference>